<sequence>MRSPQQHFSELEAILKRYAEALEVEIRTLQQSDETAQWSSAWKQVYNWNFAKAFARQKVFRNWAADAAAWKLLPQRNYPNQGNRQVDFGD</sequence>
<evidence type="ECO:0000313" key="2">
    <source>
        <dbReference type="Proteomes" id="UP000185984"/>
    </source>
</evidence>
<dbReference type="EMBL" id="MRCC01000002">
    <property type="protein sequence ID" value="OKH28778.1"/>
    <property type="molecule type" value="Genomic_DNA"/>
</dbReference>
<gene>
    <name evidence="1" type="ORF">NIES1031_02440</name>
</gene>
<protein>
    <submittedName>
        <fullName evidence="1">Uncharacterized protein</fullName>
    </submittedName>
</protein>
<reference evidence="1 2" key="1">
    <citation type="submission" date="2016-11" db="EMBL/GenBank/DDBJ databases">
        <title>Draft Genome Sequences of Nine Cyanobacterial Strains from Diverse Habitats.</title>
        <authorList>
            <person name="Zhu T."/>
            <person name="Hou S."/>
            <person name="Lu X."/>
            <person name="Hess W.R."/>
        </authorList>
    </citation>
    <scope>NUCLEOTIDE SEQUENCE [LARGE SCALE GENOMIC DNA]</scope>
    <source>
        <strain evidence="1 2">5.2 s.c.1</strain>
    </source>
</reference>
<evidence type="ECO:0000313" key="1">
    <source>
        <dbReference type="EMBL" id="OKH28778.1"/>
    </source>
</evidence>
<keyword evidence="2" id="KW-1185">Reference proteome</keyword>
<accession>A0A1U7HYP7</accession>
<dbReference type="OrthoDB" id="582486at2"/>
<dbReference type="AlphaFoldDB" id="A0A1U7HYP7"/>
<name>A0A1U7HYP7_9CHRO</name>
<dbReference type="Proteomes" id="UP000185984">
    <property type="component" value="Unassembled WGS sequence"/>
</dbReference>
<organism evidence="1 2">
    <name type="scientific">Chroogloeocystis siderophila 5.2 s.c.1</name>
    <dbReference type="NCBI Taxonomy" id="247279"/>
    <lineage>
        <taxon>Bacteria</taxon>
        <taxon>Bacillati</taxon>
        <taxon>Cyanobacteriota</taxon>
        <taxon>Cyanophyceae</taxon>
        <taxon>Oscillatoriophycideae</taxon>
        <taxon>Chroococcales</taxon>
        <taxon>Chroococcaceae</taxon>
        <taxon>Chroogloeocystis</taxon>
    </lineage>
</organism>
<dbReference type="RefSeq" id="WP_073547934.1">
    <property type="nucleotide sequence ID" value="NZ_CAWMVK010000012.1"/>
</dbReference>
<proteinExistence type="predicted"/>
<comment type="caution">
    <text evidence="1">The sequence shown here is derived from an EMBL/GenBank/DDBJ whole genome shotgun (WGS) entry which is preliminary data.</text>
</comment>